<gene>
    <name evidence="6" type="ORF">FH965_36660</name>
</gene>
<feature type="region of interest" description="Disordered" evidence="3">
    <location>
        <begin position="124"/>
        <end position="149"/>
    </location>
</feature>
<keyword evidence="2" id="KW-0119">Carbohydrate metabolism</keyword>
<dbReference type="PROSITE" id="PS50853">
    <property type="entry name" value="FN3"/>
    <property type="match status" value="3"/>
</dbReference>
<evidence type="ECO:0000256" key="4">
    <source>
        <dbReference type="SAM" id="SignalP"/>
    </source>
</evidence>
<keyword evidence="1" id="KW-0378">Hydrolase</keyword>
<dbReference type="SUPFAM" id="SSF49265">
    <property type="entry name" value="Fibronectin type III"/>
    <property type="match status" value="2"/>
</dbReference>
<dbReference type="CDD" id="cd00063">
    <property type="entry name" value="FN3"/>
    <property type="match status" value="3"/>
</dbReference>
<protein>
    <submittedName>
        <fullName evidence="6">Fibronectin type III domain-containing protein</fullName>
    </submittedName>
</protein>
<dbReference type="PANTHER" id="PTHR46957">
    <property type="entry name" value="CYTOKINE RECEPTOR"/>
    <property type="match status" value="1"/>
</dbReference>
<dbReference type="RefSeq" id="WP_144322620.1">
    <property type="nucleotide sequence ID" value="NZ_CP040916.1"/>
</dbReference>
<dbReference type="InterPro" id="IPR036116">
    <property type="entry name" value="FN3_sf"/>
</dbReference>
<dbReference type="Gene3D" id="2.60.40.10">
    <property type="entry name" value="Immunoglobulins"/>
    <property type="match status" value="3"/>
</dbReference>
<evidence type="ECO:0000313" key="7">
    <source>
        <dbReference type="Proteomes" id="UP000316806"/>
    </source>
</evidence>
<feature type="domain" description="Fibronectin type-III" evidence="5">
    <location>
        <begin position="135"/>
        <end position="225"/>
    </location>
</feature>
<dbReference type="Proteomes" id="UP000316806">
    <property type="component" value="Chromosome"/>
</dbReference>
<feature type="compositionally biased region" description="Low complexity" evidence="3">
    <location>
        <begin position="124"/>
        <end position="134"/>
    </location>
</feature>
<dbReference type="GO" id="GO:0000272">
    <property type="term" value="P:polysaccharide catabolic process"/>
    <property type="evidence" value="ECO:0007669"/>
    <property type="project" value="UniProtKB-KW"/>
</dbReference>
<dbReference type="EMBL" id="CP040916">
    <property type="protein sequence ID" value="QDQ15416.1"/>
    <property type="molecule type" value="Genomic_DNA"/>
</dbReference>
<dbReference type="InterPro" id="IPR050713">
    <property type="entry name" value="RTP_Phos/Ushers"/>
</dbReference>
<evidence type="ECO:0000313" key="6">
    <source>
        <dbReference type="EMBL" id="QDQ15416.1"/>
    </source>
</evidence>
<evidence type="ECO:0000256" key="3">
    <source>
        <dbReference type="SAM" id="MobiDB-lite"/>
    </source>
</evidence>
<evidence type="ECO:0000259" key="5">
    <source>
        <dbReference type="PROSITE" id="PS50853"/>
    </source>
</evidence>
<feature type="chain" id="PRO_5039729421" evidence="4">
    <location>
        <begin position="30"/>
        <end position="328"/>
    </location>
</feature>
<name>A0A516RID1_STRST</name>
<dbReference type="GO" id="GO:0016798">
    <property type="term" value="F:hydrolase activity, acting on glycosyl bonds"/>
    <property type="evidence" value="ECO:0007669"/>
    <property type="project" value="UniProtKB-KW"/>
</dbReference>
<organism evidence="6 7">
    <name type="scientific">Streptomyces spectabilis</name>
    <dbReference type="NCBI Taxonomy" id="68270"/>
    <lineage>
        <taxon>Bacteria</taxon>
        <taxon>Bacillati</taxon>
        <taxon>Actinomycetota</taxon>
        <taxon>Actinomycetes</taxon>
        <taxon>Kitasatosporales</taxon>
        <taxon>Streptomycetaceae</taxon>
        <taxon>Streptomyces</taxon>
    </lineage>
</organism>
<keyword evidence="1" id="KW-0326">Glycosidase</keyword>
<keyword evidence="4" id="KW-0732">Signal</keyword>
<evidence type="ECO:0000256" key="1">
    <source>
        <dbReference type="ARBA" id="ARBA00023295"/>
    </source>
</evidence>
<sequence>MRRTPHTRHLPPVCLTVTVACLLSACAWGGEESGGAAPPDAPRGVTVQAGSATSVHVMWNRSTSRTGVDGYEVYRGATRVKRVPAAQHMVDVTGLKPSATYTFSVRARDADGNLSADSKKLTVTTPAATAADTEPPSRPSRLRGAAEGGHAATLSWSASKDNRSVASYEIYQGTTKIHSVGGGTTDTLITGLRPGRAYTFTVKARDAADNFSPASPAARVRTSGSRDSGRGTAPADLRATSRQKDGAYYIDLSWKPPHTGGAVTEYQIYLDGESATSLVFGGTVPQGRVKHSFYVSKKPGVTHRVRLRAKLPDGTWGGYSAERTVTTR</sequence>
<keyword evidence="2" id="KW-0624">Polysaccharide degradation</keyword>
<dbReference type="Pfam" id="PF00041">
    <property type="entry name" value="fn3"/>
    <property type="match status" value="2"/>
</dbReference>
<reference evidence="6 7" key="1">
    <citation type="journal article" date="2019" name="J. Ind. Microbiol. Biotechnol.">
        <title>The complete genomic sequence of Streptomyces spectabilis NRRL-2792 and identification of secondary metabolite biosynthetic gene clusters.</title>
        <authorList>
            <person name="Sinha A."/>
            <person name="Phillips-Salemka S."/>
            <person name="Niraula T.A."/>
            <person name="Short K.A."/>
            <person name="Niraula N.P."/>
        </authorList>
    </citation>
    <scope>NUCLEOTIDE SEQUENCE [LARGE SCALE GENOMIC DNA]</scope>
    <source>
        <strain evidence="6 7">NRRL 2792</strain>
    </source>
</reference>
<dbReference type="GO" id="GO:0016020">
    <property type="term" value="C:membrane"/>
    <property type="evidence" value="ECO:0007669"/>
    <property type="project" value="UniProtKB-SubCell"/>
</dbReference>
<feature type="domain" description="Fibronectin type-III" evidence="5">
    <location>
        <begin position="41"/>
        <end position="128"/>
    </location>
</feature>
<evidence type="ECO:0000256" key="2">
    <source>
        <dbReference type="ARBA" id="ARBA00023326"/>
    </source>
</evidence>
<proteinExistence type="predicted"/>
<dbReference type="PANTHER" id="PTHR46957:SF3">
    <property type="entry name" value="CYTOKINE RECEPTOR"/>
    <property type="match status" value="1"/>
</dbReference>
<dbReference type="AlphaFoldDB" id="A0A516RID1"/>
<feature type="domain" description="Fibronectin type-III" evidence="5">
    <location>
        <begin position="233"/>
        <end position="328"/>
    </location>
</feature>
<dbReference type="InterPro" id="IPR013783">
    <property type="entry name" value="Ig-like_fold"/>
</dbReference>
<feature type="region of interest" description="Disordered" evidence="3">
    <location>
        <begin position="210"/>
        <end position="239"/>
    </location>
</feature>
<accession>A0A516RID1</accession>
<dbReference type="SMART" id="SM00060">
    <property type="entry name" value="FN3"/>
    <property type="match status" value="3"/>
</dbReference>
<dbReference type="InterPro" id="IPR003961">
    <property type="entry name" value="FN3_dom"/>
</dbReference>
<feature type="signal peptide" evidence="4">
    <location>
        <begin position="1"/>
        <end position="29"/>
    </location>
</feature>
<dbReference type="PROSITE" id="PS51257">
    <property type="entry name" value="PROKAR_LIPOPROTEIN"/>
    <property type="match status" value="1"/>
</dbReference>